<protein>
    <recommendedName>
        <fullName evidence="3">Disease resistance protein At3g14460</fullName>
    </recommendedName>
</protein>
<accession>A0A978UKC4</accession>
<gene>
    <name evidence="1" type="ORF">FEM48_Zijuj10G0009600</name>
</gene>
<name>A0A978UKC4_ZIZJJ</name>
<dbReference type="EMBL" id="JAEACU010000010">
    <property type="protein sequence ID" value="KAH7515276.1"/>
    <property type="molecule type" value="Genomic_DNA"/>
</dbReference>
<evidence type="ECO:0008006" key="3">
    <source>
        <dbReference type="Google" id="ProtNLM"/>
    </source>
</evidence>
<evidence type="ECO:0000313" key="1">
    <source>
        <dbReference type="EMBL" id="KAH7515276.1"/>
    </source>
</evidence>
<dbReference type="Proteomes" id="UP000813462">
    <property type="component" value="Unassembled WGS sequence"/>
</dbReference>
<dbReference type="InterPro" id="IPR032675">
    <property type="entry name" value="LRR_dom_sf"/>
</dbReference>
<dbReference type="SUPFAM" id="SSF52047">
    <property type="entry name" value="RNI-like"/>
    <property type="match status" value="1"/>
</dbReference>
<dbReference type="Gene3D" id="3.80.10.10">
    <property type="entry name" value="Ribonuclease Inhibitor"/>
    <property type="match status" value="1"/>
</dbReference>
<reference evidence="1" key="1">
    <citation type="journal article" date="2021" name="Front. Plant Sci.">
        <title>Chromosome-Scale Genome Assembly for Chinese Sour Jujube and Insights Into Its Genome Evolution and Domestication Signature.</title>
        <authorList>
            <person name="Shen L.-Y."/>
            <person name="Luo H."/>
            <person name="Wang X.-L."/>
            <person name="Wang X.-M."/>
            <person name="Qiu X.-J."/>
            <person name="Liu H."/>
            <person name="Zhou S.-S."/>
            <person name="Jia K.-H."/>
            <person name="Nie S."/>
            <person name="Bao Y.-T."/>
            <person name="Zhang R.-G."/>
            <person name="Yun Q.-Z."/>
            <person name="Chai Y.-H."/>
            <person name="Lu J.-Y."/>
            <person name="Li Y."/>
            <person name="Zhao S.-W."/>
            <person name="Mao J.-F."/>
            <person name="Jia S.-G."/>
            <person name="Mao Y.-M."/>
        </authorList>
    </citation>
    <scope>NUCLEOTIDE SEQUENCE</scope>
    <source>
        <strain evidence="1">AT0</strain>
        <tissue evidence="1">Leaf</tissue>
    </source>
</reference>
<sequence length="214" mass="24448">MGKVFALLEFFSFEKISNWGEWCIDEVKDGEVFPKLQQLEIRDCDRLELSHNFPSLTELIIDGDEVVISSFPRTPILCELRLGGWCEKLKLQDLFLPQTLETIAIGIRYWVVEIGPNLIAIRNCEKVEFPLHHSLRSSIETVEIMNSCGSLECFPLDFFFNLRELIIEGCKNLESLMLTKSLDDIIPLSPNGRLHAPNMTHLTIGGCQKLKKLP</sequence>
<proteinExistence type="predicted"/>
<comment type="caution">
    <text evidence="1">The sequence shown here is derived from an EMBL/GenBank/DDBJ whole genome shotgun (WGS) entry which is preliminary data.</text>
</comment>
<organism evidence="1 2">
    <name type="scientific">Ziziphus jujuba var. spinosa</name>
    <dbReference type="NCBI Taxonomy" id="714518"/>
    <lineage>
        <taxon>Eukaryota</taxon>
        <taxon>Viridiplantae</taxon>
        <taxon>Streptophyta</taxon>
        <taxon>Embryophyta</taxon>
        <taxon>Tracheophyta</taxon>
        <taxon>Spermatophyta</taxon>
        <taxon>Magnoliopsida</taxon>
        <taxon>eudicotyledons</taxon>
        <taxon>Gunneridae</taxon>
        <taxon>Pentapetalae</taxon>
        <taxon>rosids</taxon>
        <taxon>fabids</taxon>
        <taxon>Rosales</taxon>
        <taxon>Rhamnaceae</taxon>
        <taxon>Paliureae</taxon>
        <taxon>Ziziphus</taxon>
    </lineage>
</organism>
<dbReference type="AlphaFoldDB" id="A0A978UKC4"/>
<evidence type="ECO:0000313" key="2">
    <source>
        <dbReference type="Proteomes" id="UP000813462"/>
    </source>
</evidence>